<evidence type="ECO:0000313" key="1">
    <source>
        <dbReference type="EMBL" id="MDT0464125.1"/>
    </source>
</evidence>
<name>A0ABU2TTA7_9ACTN</name>
<organism evidence="1 2">
    <name type="scientific">Streptomyces gibsoniae</name>
    <dbReference type="NCBI Taxonomy" id="3075529"/>
    <lineage>
        <taxon>Bacteria</taxon>
        <taxon>Bacillati</taxon>
        <taxon>Actinomycetota</taxon>
        <taxon>Actinomycetes</taxon>
        <taxon>Kitasatosporales</taxon>
        <taxon>Streptomycetaceae</taxon>
        <taxon>Streptomyces</taxon>
    </lineage>
</organism>
<accession>A0ABU2TTA7</accession>
<dbReference type="RefSeq" id="WP_311695168.1">
    <property type="nucleotide sequence ID" value="NZ_JAVREY010000013.1"/>
</dbReference>
<dbReference type="Pfam" id="PF17196">
    <property type="entry name" value="DUF5133"/>
    <property type="match status" value="1"/>
</dbReference>
<sequence length="84" mass="8878">MLVPDLKVVRGLLTRYASLRIALAERDTPEGAQELEDVSYTLCVMMGTRTVQEAVEAADALLTAGSGQVTARETDGESGLPVAV</sequence>
<dbReference type="InterPro" id="IPR033457">
    <property type="entry name" value="DUF5133"/>
</dbReference>
<dbReference type="EMBL" id="JAVREY010000013">
    <property type="protein sequence ID" value="MDT0464125.1"/>
    <property type="molecule type" value="Genomic_DNA"/>
</dbReference>
<reference evidence="2" key="1">
    <citation type="submission" date="2023-07" db="EMBL/GenBank/DDBJ databases">
        <title>30 novel species of actinomycetes from the DSMZ collection.</title>
        <authorList>
            <person name="Nouioui I."/>
        </authorList>
    </citation>
    <scope>NUCLEOTIDE SEQUENCE [LARGE SCALE GENOMIC DNA]</scope>
    <source>
        <strain evidence="2">DSM 41699</strain>
    </source>
</reference>
<gene>
    <name evidence="1" type="ORF">RM764_14020</name>
</gene>
<dbReference type="Proteomes" id="UP001183809">
    <property type="component" value="Unassembled WGS sequence"/>
</dbReference>
<protein>
    <submittedName>
        <fullName evidence="1">DUF5133 domain-containing protein</fullName>
    </submittedName>
</protein>
<keyword evidence="2" id="KW-1185">Reference proteome</keyword>
<evidence type="ECO:0000313" key="2">
    <source>
        <dbReference type="Proteomes" id="UP001183809"/>
    </source>
</evidence>
<comment type="caution">
    <text evidence="1">The sequence shown here is derived from an EMBL/GenBank/DDBJ whole genome shotgun (WGS) entry which is preliminary data.</text>
</comment>
<proteinExistence type="predicted"/>